<feature type="region of interest" description="Disordered" evidence="1">
    <location>
        <begin position="299"/>
        <end position="318"/>
    </location>
</feature>
<dbReference type="SUPFAM" id="SSF53474">
    <property type="entry name" value="alpha/beta-Hydrolases"/>
    <property type="match status" value="1"/>
</dbReference>
<feature type="transmembrane region" description="Helical" evidence="2">
    <location>
        <begin position="143"/>
        <end position="162"/>
    </location>
</feature>
<feature type="transmembrane region" description="Helical" evidence="2">
    <location>
        <begin position="216"/>
        <end position="237"/>
    </location>
</feature>
<feature type="compositionally biased region" description="Pro residues" evidence="1">
    <location>
        <begin position="306"/>
        <end position="318"/>
    </location>
</feature>
<sequence length="595" mass="64844">MSSIESDLNNRRDSSTSIPKYYPTTNRSQSDHQNGMTPSSSPTDSHCAHPHPTEHTPLLDPDDPAVSPLNLQSVRILHAILWLLLAASILWFLTLLISFFLALVPTRDSGFVEFGLAGITCLQLTLALLFFKTPAPADRTANSIAAVAIAIALILALAVPGLRRNTHYTGTLALTWSLVCALVAGVLTPYMVQWGKTHEEIRLTGRRETRRTVSEWFRVWFSVLLTSLLIVIPLILYTATQLLDAHDALVLARDKSLGHYVSIYPKTTSSSALGSGYLHPVTKGSGFHYRVFVYCTPRQTASDPSTAPPSVRPGPDGRPAPIVLVEAASSVSAQTQVQGWLDELYTQTKISQVCYWNRPGRGYSDNAPSPFAPGMAADALTAALAHVLRPTDVHSPDVPLGKNLTFAVVGHGLGGLYARAFAARNLQNIHSLTLLDAYPDTLLAHRLALPGAGLRAWLQGLWSTLGLRKQASWLLHARGARDRVLGRAAHFTQPSELKASLQEQLAAVGLSRSDLDAASRILSGSNVPLAVLSSAQHIREDDEWSNYQRSLTKVTANNVAWDILEAPHELWLTPGAKSKMQRVLINLLEDRSQTP</sequence>
<feature type="transmembrane region" description="Helical" evidence="2">
    <location>
        <begin position="174"/>
        <end position="195"/>
    </location>
</feature>
<dbReference type="OrthoDB" id="164921at2759"/>
<reference evidence="3 4" key="1">
    <citation type="submission" date="2019-09" db="EMBL/GenBank/DDBJ databases">
        <authorList>
            <person name="Brejova B."/>
        </authorList>
    </citation>
    <scope>NUCLEOTIDE SEQUENCE [LARGE SCALE GENOMIC DNA]</scope>
</reference>
<keyword evidence="2" id="KW-0812">Transmembrane</keyword>
<keyword evidence="2" id="KW-1133">Transmembrane helix</keyword>
<accession>A0A5E8C476</accession>
<dbReference type="EMBL" id="CABVLU010000005">
    <property type="protein sequence ID" value="VVT58142.1"/>
    <property type="molecule type" value="Genomic_DNA"/>
</dbReference>
<evidence type="ECO:0000313" key="3">
    <source>
        <dbReference type="EMBL" id="VVT58142.1"/>
    </source>
</evidence>
<organism evidence="3 4">
    <name type="scientific">Magnusiomyces paraingens</name>
    <dbReference type="NCBI Taxonomy" id="2606893"/>
    <lineage>
        <taxon>Eukaryota</taxon>
        <taxon>Fungi</taxon>
        <taxon>Dikarya</taxon>
        <taxon>Ascomycota</taxon>
        <taxon>Saccharomycotina</taxon>
        <taxon>Dipodascomycetes</taxon>
        <taxon>Dipodascales</taxon>
        <taxon>Dipodascaceae</taxon>
        <taxon>Magnusiomyces</taxon>
    </lineage>
</organism>
<protein>
    <recommendedName>
        <fullName evidence="5">AB hydrolase-1 domain-containing protein</fullName>
    </recommendedName>
</protein>
<dbReference type="RefSeq" id="XP_031856663.1">
    <property type="nucleotide sequence ID" value="XM_032000772.1"/>
</dbReference>
<proteinExistence type="predicted"/>
<name>A0A5E8C476_9ASCO</name>
<dbReference type="InterPro" id="IPR019431">
    <property type="entry name" value="DUF2417"/>
</dbReference>
<evidence type="ECO:0000256" key="2">
    <source>
        <dbReference type="SAM" id="Phobius"/>
    </source>
</evidence>
<feature type="transmembrane region" description="Helical" evidence="2">
    <location>
        <begin position="79"/>
        <end position="104"/>
    </location>
</feature>
<evidence type="ECO:0000313" key="4">
    <source>
        <dbReference type="Proteomes" id="UP000398389"/>
    </source>
</evidence>
<evidence type="ECO:0008006" key="5">
    <source>
        <dbReference type="Google" id="ProtNLM"/>
    </source>
</evidence>
<keyword evidence="4" id="KW-1185">Reference proteome</keyword>
<evidence type="ECO:0000256" key="1">
    <source>
        <dbReference type="SAM" id="MobiDB-lite"/>
    </source>
</evidence>
<dbReference type="GeneID" id="43584872"/>
<feature type="region of interest" description="Disordered" evidence="1">
    <location>
        <begin position="1"/>
        <end position="61"/>
    </location>
</feature>
<dbReference type="AlphaFoldDB" id="A0A5E8C476"/>
<gene>
    <name evidence="3" type="ORF">SAPINGB_P006058</name>
</gene>
<dbReference type="Pfam" id="PF10329">
    <property type="entry name" value="DUF2417"/>
    <property type="match status" value="1"/>
</dbReference>
<feature type="compositionally biased region" description="Polar residues" evidence="1">
    <location>
        <begin position="15"/>
        <end position="44"/>
    </location>
</feature>
<dbReference type="Gene3D" id="3.40.50.1820">
    <property type="entry name" value="alpha/beta hydrolase"/>
    <property type="match status" value="1"/>
</dbReference>
<keyword evidence="2" id="KW-0472">Membrane</keyword>
<dbReference type="Proteomes" id="UP000398389">
    <property type="component" value="Unassembled WGS sequence"/>
</dbReference>
<dbReference type="InterPro" id="IPR029058">
    <property type="entry name" value="AB_hydrolase_fold"/>
</dbReference>
<feature type="transmembrane region" description="Helical" evidence="2">
    <location>
        <begin position="110"/>
        <end position="131"/>
    </location>
</feature>